<gene>
    <name evidence="2" type="ORF">ENSA7_69550</name>
</gene>
<dbReference type="OrthoDB" id="9911491at2"/>
<proteinExistence type="predicted"/>
<reference evidence="2 3" key="1">
    <citation type="submission" date="2018-03" db="EMBL/GenBank/DDBJ databases">
        <title>Draft Genome Sequences of the Obligatory Marine Myxobacteria Enhygromyxa salina SWB007.</title>
        <authorList>
            <person name="Poehlein A."/>
            <person name="Moghaddam J.A."/>
            <person name="Harms H."/>
            <person name="Alanjari M."/>
            <person name="Koenig G.M."/>
            <person name="Daniel R."/>
            <person name="Schaeberle T.F."/>
        </authorList>
    </citation>
    <scope>NUCLEOTIDE SEQUENCE [LARGE SCALE GENOMIC DNA]</scope>
    <source>
        <strain evidence="2 3">SWB007</strain>
    </source>
</reference>
<evidence type="ECO:0008006" key="4">
    <source>
        <dbReference type="Google" id="ProtNLM"/>
    </source>
</evidence>
<dbReference type="EMBL" id="PVNL01000135">
    <property type="protein sequence ID" value="PRP96141.1"/>
    <property type="molecule type" value="Genomic_DNA"/>
</dbReference>
<feature type="chain" id="PRO_5015753537" description="Lipoprotein" evidence="1">
    <location>
        <begin position="24"/>
        <end position="173"/>
    </location>
</feature>
<evidence type="ECO:0000313" key="2">
    <source>
        <dbReference type="EMBL" id="PRP96141.1"/>
    </source>
</evidence>
<name>A0A2S9XTV4_9BACT</name>
<dbReference type="RefSeq" id="WP_106093758.1">
    <property type="nucleotide sequence ID" value="NZ_PVNL01000135.1"/>
</dbReference>
<evidence type="ECO:0000313" key="3">
    <source>
        <dbReference type="Proteomes" id="UP000238823"/>
    </source>
</evidence>
<dbReference type="PROSITE" id="PS51257">
    <property type="entry name" value="PROKAR_LIPOPROTEIN"/>
    <property type="match status" value="1"/>
</dbReference>
<protein>
    <recommendedName>
        <fullName evidence="4">Lipoprotein</fullName>
    </recommendedName>
</protein>
<dbReference type="Proteomes" id="UP000238823">
    <property type="component" value="Unassembled WGS sequence"/>
</dbReference>
<accession>A0A2S9XTV4</accession>
<dbReference type="AlphaFoldDB" id="A0A2S9XTV4"/>
<organism evidence="2 3">
    <name type="scientific">Enhygromyxa salina</name>
    <dbReference type="NCBI Taxonomy" id="215803"/>
    <lineage>
        <taxon>Bacteria</taxon>
        <taxon>Pseudomonadati</taxon>
        <taxon>Myxococcota</taxon>
        <taxon>Polyangia</taxon>
        <taxon>Nannocystales</taxon>
        <taxon>Nannocystaceae</taxon>
        <taxon>Enhygromyxa</taxon>
    </lineage>
</organism>
<sequence>MQHTITRLAILAAIASLSACVYSPVTGDHLDPDVPLGFHGYASAAGATVNIEAFNQSSETWEQIGSTMASSTAVELGGKSLYGWSTSVSVNELADWECYVDSDCSIDAEGTYEMRVRFEEEGGSLKRMFTFDHESLACTLEALNSQGKPLVESAWDCRTAAYDQITLSYAVVW</sequence>
<keyword evidence="1" id="KW-0732">Signal</keyword>
<feature type="signal peptide" evidence="1">
    <location>
        <begin position="1"/>
        <end position="23"/>
    </location>
</feature>
<evidence type="ECO:0000256" key="1">
    <source>
        <dbReference type="SAM" id="SignalP"/>
    </source>
</evidence>
<comment type="caution">
    <text evidence="2">The sequence shown here is derived from an EMBL/GenBank/DDBJ whole genome shotgun (WGS) entry which is preliminary data.</text>
</comment>